<name>A0A2M7ARW4_9BACT</name>
<accession>A0A2M7ARW4</accession>
<gene>
    <name evidence="1" type="ORF">COS78_02735</name>
</gene>
<organism evidence="1 2">
    <name type="scientific">Candidatus Shapirobacteria bacterium CG06_land_8_20_14_3_00_40_12</name>
    <dbReference type="NCBI Taxonomy" id="1974881"/>
    <lineage>
        <taxon>Bacteria</taxon>
        <taxon>Candidatus Shapironibacteriota</taxon>
    </lineage>
</organism>
<protein>
    <submittedName>
        <fullName evidence="1">Uncharacterized protein</fullName>
    </submittedName>
</protein>
<dbReference type="Proteomes" id="UP000231407">
    <property type="component" value="Unassembled WGS sequence"/>
</dbReference>
<reference evidence="2" key="1">
    <citation type="submission" date="2017-09" db="EMBL/GenBank/DDBJ databases">
        <title>Depth-based differentiation of microbial function through sediment-hosted aquifers and enrichment of novel symbionts in the deep terrestrial subsurface.</title>
        <authorList>
            <person name="Probst A.J."/>
            <person name="Ladd B."/>
            <person name="Jarett J.K."/>
            <person name="Geller-Mcgrath D.E."/>
            <person name="Sieber C.M.K."/>
            <person name="Emerson J.B."/>
            <person name="Anantharaman K."/>
            <person name="Thomas B.C."/>
            <person name="Malmstrom R."/>
            <person name="Stieglmeier M."/>
            <person name="Klingl A."/>
            <person name="Woyke T."/>
            <person name="Ryan C.M."/>
            <person name="Banfield J.F."/>
        </authorList>
    </citation>
    <scope>NUCLEOTIDE SEQUENCE [LARGE SCALE GENOMIC DNA]</scope>
</reference>
<comment type="caution">
    <text evidence="1">The sequence shown here is derived from an EMBL/GenBank/DDBJ whole genome shotgun (WGS) entry which is preliminary data.</text>
</comment>
<evidence type="ECO:0000313" key="1">
    <source>
        <dbReference type="EMBL" id="PIU73366.1"/>
    </source>
</evidence>
<dbReference type="AlphaFoldDB" id="A0A2M7ARW4"/>
<dbReference type="EMBL" id="PEWA01000034">
    <property type="protein sequence ID" value="PIU73366.1"/>
    <property type="molecule type" value="Genomic_DNA"/>
</dbReference>
<evidence type="ECO:0000313" key="2">
    <source>
        <dbReference type="Proteomes" id="UP000231407"/>
    </source>
</evidence>
<proteinExistence type="predicted"/>
<sequence length="78" mass="9275">MKSLTEYQQFYGYVVGRIEDGLPLDTEYPATPKEVGFWKKFQFSRMVNHARVGEATEVEIRHLKRHGLFYPRRVRLLS</sequence>